<proteinExistence type="predicted"/>
<dbReference type="EMBL" id="CM039433">
    <property type="protein sequence ID" value="KAI4328481.1"/>
    <property type="molecule type" value="Genomic_DNA"/>
</dbReference>
<name>A0ACB9MXS9_BAUVA</name>
<gene>
    <name evidence="1" type="ORF">L6164_020833</name>
</gene>
<keyword evidence="2" id="KW-1185">Reference proteome</keyword>
<reference evidence="1 2" key="1">
    <citation type="journal article" date="2022" name="DNA Res.">
        <title>Chromosomal-level genome assembly of the orchid tree Bauhinia variegata (Leguminosae; Cercidoideae) supports the allotetraploid origin hypothesis of Bauhinia.</title>
        <authorList>
            <person name="Zhong Y."/>
            <person name="Chen Y."/>
            <person name="Zheng D."/>
            <person name="Pang J."/>
            <person name="Liu Y."/>
            <person name="Luo S."/>
            <person name="Meng S."/>
            <person name="Qian L."/>
            <person name="Wei D."/>
            <person name="Dai S."/>
            <person name="Zhou R."/>
        </authorList>
    </citation>
    <scope>NUCLEOTIDE SEQUENCE [LARGE SCALE GENOMIC DNA]</scope>
    <source>
        <strain evidence="1">BV-YZ2020</strain>
    </source>
</reference>
<organism evidence="1 2">
    <name type="scientific">Bauhinia variegata</name>
    <name type="common">Purple orchid tree</name>
    <name type="synonym">Phanera variegata</name>
    <dbReference type="NCBI Taxonomy" id="167791"/>
    <lineage>
        <taxon>Eukaryota</taxon>
        <taxon>Viridiplantae</taxon>
        <taxon>Streptophyta</taxon>
        <taxon>Embryophyta</taxon>
        <taxon>Tracheophyta</taxon>
        <taxon>Spermatophyta</taxon>
        <taxon>Magnoliopsida</taxon>
        <taxon>eudicotyledons</taxon>
        <taxon>Gunneridae</taxon>
        <taxon>Pentapetalae</taxon>
        <taxon>rosids</taxon>
        <taxon>fabids</taxon>
        <taxon>Fabales</taxon>
        <taxon>Fabaceae</taxon>
        <taxon>Cercidoideae</taxon>
        <taxon>Cercideae</taxon>
        <taxon>Bauhiniinae</taxon>
        <taxon>Bauhinia</taxon>
    </lineage>
</organism>
<protein>
    <submittedName>
        <fullName evidence="1">Uncharacterized protein</fullName>
    </submittedName>
</protein>
<dbReference type="Proteomes" id="UP000828941">
    <property type="component" value="Chromosome 8"/>
</dbReference>
<evidence type="ECO:0000313" key="1">
    <source>
        <dbReference type="EMBL" id="KAI4328481.1"/>
    </source>
</evidence>
<evidence type="ECO:0000313" key="2">
    <source>
        <dbReference type="Proteomes" id="UP000828941"/>
    </source>
</evidence>
<comment type="caution">
    <text evidence="1">The sequence shown here is derived from an EMBL/GenBank/DDBJ whole genome shotgun (WGS) entry which is preliminary data.</text>
</comment>
<accession>A0ACB9MXS9</accession>
<sequence length="158" mass="17223">MSANSMSASDSQPPKPEPNSPVNQAPIEQSDAPNGAEGDQEGDEEEQGECGFCLFMKAGGCRDSFTDWEKCIEEGQKNKEDIVDKCGEKTKALMDCMLVHSDYYRPILEIEKAAEQEVVDESEKEAAGRHPDEITDQNGSDTNQSQNDSGNKGASDDK</sequence>